<evidence type="ECO:0000313" key="4">
    <source>
        <dbReference type="Proteomes" id="UP000009168"/>
    </source>
</evidence>
<feature type="compositionally biased region" description="Low complexity" evidence="2">
    <location>
        <begin position="1173"/>
        <end position="1182"/>
    </location>
</feature>
<proteinExistence type="predicted"/>
<feature type="region of interest" description="Disordered" evidence="2">
    <location>
        <begin position="1365"/>
        <end position="1412"/>
    </location>
</feature>
<feature type="region of interest" description="Disordered" evidence="2">
    <location>
        <begin position="940"/>
        <end position="966"/>
    </location>
</feature>
<dbReference type="RefSeq" id="XP_001013637.2">
    <property type="nucleotide sequence ID" value="XM_001013637.2"/>
</dbReference>
<feature type="region of interest" description="Disordered" evidence="2">
    <location>
        <begin position="1173"/>
        <end position="1198"/>
    </location>
</feature>
<dbReference type="GeneID" id="7830270"/>
<feature type="compositionally biased region" description="Polar residues" evidence="2">
    <location>
        <begin position="1389"/>
        <end position="1412"/>
    </location>
</feature>
<feature type="compositionally biased region" description="Low complexity" evidence="2">
    <location>
        <begin position="572"/>
        <end position="602"/>
    </location>
</feature>
<evidence type="ECO:0000313" key="3">
    <source>
        <dbReference type="EMBL" id="EAR93392.2"/>
    </source>
</evidence>
<feature type="region of interest" description="Disordered" evidence="2">
    <location>
        <begin position="2143"/>
        <end position="2163"/>
    </location>
</feature>
<dbReference type="InParanoid" id="Q23A88"/>
<dbReference type="Proteomes" id="UP000009168">
    <property type="component" value="Unassembled WGS sequence"/>
</dbReference>
<dbReference type="InterPro" id="IPR001611">
    <property type="entry name" value="Leu-rich_rpt"/>
</dbReference>
<feature type="region of interest" description="Disordered" evidence="2">
    <location>
        <begin position="180"/>
        <end position="215"/>
    </location>
</feature>
<protein>
    <recommendedName>
        <fullName evidence="5">Leucine rich repeat protein</fullName>
    </recommendedName>
</protein>
<dbReference type="PROSITE" id="PS51450">
    <property type="entry name" value="LRR"/>
    <property type="match status" value="2"/>
</dbReference>
<feature type="region of interest" description="Disordered" evidence="2">
    <location>
        <begin position="786"/>
        <end position="812"/>
    </location>
</feature>
<feature type="coiled-coil region" evidence="1">
    <location>
        <begin position="1126"/>
        <end position="1163"/>
    </location>
</feature>
<dbReference type="KEGG" id="tet:TTHERM_00829340"/>
<feature type="region of interest" description="Disordered" evidence="2">
    <location>
        <begin position="572"/>
        <end position="604"/>
    </location>
</feature>
<evidence type="ECO:0000256" key="2">
    <source>
        <dbReference type="SAM" id="MobiDB-lite"/>
    </source>
</evidence>
<feature type="region of interest" description="Disordered" evidence="2">
    <location>
        <begin position="1027"/>
        <end position="1046"/>
    </location>
</feature>
<organism evidence="3 4">
    <name type="scientific">Tetrahymena thermophila (strain SB210)</name>
    <dbReference type="NCBI Taxonomy" id="312017"/>
    <lineage>
        <taxon>Eukaryota</taxon>
        <taxon>Sar</taxon>
        <taxon>Alveolata</taxon>
        <taxon>Ciliophora</taxon>
        <taxon>Intramacronucleata</taxon>
        <taxon>Oligohymenophorea</taxon>
        <taxon>Hymenostomatida</taxon>
        <taxon>Tetrahymenina</taxon>
        <taxon>Tetrahymenidae</taxon>
        <taxon>Tetrahymena</taxon>
    </lineage>
</organism>
<dbReference type="Pfam" id="PF13855">
    <property type="entry name" value="LRR_8"/>
    <property type="match status" value="1"/>
</dbReference>
<feature type="compositionally biased region" description="Basic and acidic residues" evidence="2">
    <location>
        <begin position="2280"/>
        <end position="2294"/>
    </location>
</feature>
<feature type="compositionally biased region" description="Polar residues" evidence="2">
    <location>
        <begin position="2269"/>
        <end position="2279"/>
    </location>
</feature>
<keyword evidence="1" id="KW-0175">Coiled coil</keyword>
<sequence>MSISENNWNASFLIHLSQQKRNYLQNCLNEDITPHVSIITIFKKSEQDPHQYIEMNLSNQGLNDIDILPLLRTLSNDKYILTIDFSYNQLEQITCFFDLINDQNTIQAVILTGNYLNENHIQKLKNFAIQSEKNICIESESQYSFNQMCIQQQQQQQGKAQSLREQVLEKINQAKQNINNSASHSSSIASNSTNAQQLTTKQSQIGDNNSNTSQQSQAFNINSTLNSCQSNKTIQSPYQQLQQQQLPIQQVSSFKAGLIKQESICNQQQLNQQQQKISKVRTGVLLNSMVPPLDLQRIAVQKKPNAVTDRSLSPCNSINQQGLLQNQIIQNQQQNTERINTNEQNSSNRQPYHMVSGYFSSRQPYMNQQQSTTNIHGSKSPISNRESNQKILIMSRMNWLIEIRNIFEGIEKQGKASIQDLVNSIISKQEDFQLLEEEKYNEKYNELGLSVKDVTRELRYYKNQFITMDEIFNLVGNIQPEQAKIKRCINIFQQGDKTYEQIEKMRRKVNGSNGNLKANNQTSLERSNSQINVNGITIQTQLPFANMNSQNTLKTPKNQAIMNINSACNTNQNFNANTNNNNINQNNQQSSSSKHQHSQSYNGNMQVLNGNNLVKSRKNLQEAFQEQENLEKDDKIPTCELPKQNKQYFPSTRHKKRDQMRLKNENMINVQFQNNTNIEMSKSNIEGMSSPVNKTQIPSSYQYQFSNQNIAQNQMPNQDKDTRFIQKESDKQNSDILITLAQEELEEYKICNNPYQQNNKKQNKNITEYKAQNCYNLQNQQLNSNQQFNKIPPLPNSSRVHHSSNVNLPPKQNQLNRNCSSVGKFQSPQCIKKLSSNQSSGGGYVNNSLQFKSPEKSIRDENNLSPSQYFVKPIESIKKHSTNDLLNNLTSNSKKIKNSQSQSNIIQDQQQQLNNLYQNQHVFTNNLVQSTTNNYLLNSSQNTQNTNSNNNYNNVNSLKNNTQNNNNNIQIKSNVEIQKLPININNIQNQQNNAHIQEKRINTEDHDIETARFHREDSLKQFDSIKKSNQPYFTNSNEDKKKNSLNNEENILNSKSKKVIVITQQQQAEALAFSQRGMPPKKALQKVSSQCQLLQNPINNLQHSNTQSALSSTRANQSNDKCFVSLSKQQMQLQQQQQQISEVQQENQQIQNIQRQSSSLTLKQQLKQLGLQGNNQQQNNQQIQDQFSREKQQQIQSKQQFVQQNKQNGFGQVMNNESGGNVDYMINSPFSTQMNISAIKMNESCMKNVTLQDIATELMALGETNNKDIVDISKLMQTTTTVYNNTSNLAASTQNINNTNIFNSLQAGNNAAPNFASGNSTPKVIQNQNQNMIAKFSNGTICANNNLKNEQLECIMEKVVQENTINQDEDDGDSKQNSKKPLKLEESEQSISVQNQNEQITPSASPTLNNQNSHLIQSVQSDDDRRELTFSSRAMQKIMKKRQFNFNQNSINSDSISNANQNNSRVSFQQNCNSYIKNLNTSANLSSNTKYNNDPNIFSFNDSANKHFCQNIQEISHSSQNKQDQNKNISEFQGSNQIKTNMPPENLRRILDKEFPTGLIKQQDEIDDSLADFLVSNNLSEYINFPKQLVNNNERNRESINNNQNKQNIQNYGVYSSFGNKNQLIQNSQENYSGSMMQKSQSFINISSTQQISNIENEQLEIQDISRLNQLEGEDDEVILNEQSTFSRLQFREDEENSQLFDEENEDESDNKKIKFNQNSKQKVNKNQNEVEDFNKKQKSNFVQQNLLENNNLKEKQQNLVSSQQEYPLIFGENQILTQSYNDESSNFFTVKSQFEKTSIMFKDLVKKMNDDCSRNLSENKRQLLQQVCNYIPYEDNELPFYAIKFDYIKENPEHIEILSSQLMRQYFQNAQAVKITFSQIEKIPQFSSITNQNLLHNNLRILNLSFNSIKSLKSITTSDLHNLEFLNISYNYLENLDGLEDLYKLRELHAQNNQISFIHSKNTAPLEQIRQIDLQNNLLPNLEALVALQQNKFLELLNFQGNPLTQFPNYSKQVSKLLNHVKAIDIPDPNIIIYTLSDYSKYREICFIEENELKTFQMRQQMKQSMIKNSQEVQKKVQKLTVNTNDQENQANKFNQIYQNNMPQNLQSPSKKILQYRSLSPQSNNQFQSFAASKIQQQSSFYFQSSSSNQNQQQTSQSLKQSNINQIQQVNHQNSLADNQDCKESYYFQTERGSHSSNHQQMKSQNNEIYQSSTNISSNLINQQKMPQSIQLMKKSICSVQSENSLPQQNIESIIQRQKLEQYPSQLNLQENLPLTNRQKSEKQNNSREEEQPKILINYKKQGHNIYQLSQKNELIHQEDTQQQFSQYNSKDKEYFYQDENVNEINIQHSQSQNQFFVQNQNSKISQSYQPYQSTDEQNKQEGKKLFKNPSQLFQQNFQNLQTNQKQTGQLSQMIKMKIGKAQQQFQQQQQQNPKKF</sequence>
<dbReference type="SUPFAM" id="SSF52075">
    <property type="entry name" value="Outer arm dynein light chain 1"/>
    <property type="match status" value="1"/>
</dbReference>
<evidence type="ECO:0008006" key="5">
    <source>
        <dbReference type="Google" id="ProtNLM"/>
    </source>
</evidence>
<feature type="compositionally biased region" description="Polar residues" evidence="2">
    <location>
        <begin position="196"/>
        <end position="215"/>
    </location>
</feature>
<feature type="compositionally biased region" description="Low complexity" evidence="2">
    <location>
        <begin position="180"/>
        <end position="195"/>
    </location>
</feature>
<feature type="region of interest" description="Disordered" evidence="2">
    <location>
        <begin position="2269"/>
        <end position="2294"/>
    </location>
</feature>
<dbReference type="STRING" id="312017.Q23A88"/>
<name>Q23A88_TETTS</name>
<reference evidence="4" key="1">
    <citation type="journal article" date="2006" name="PLoS Biol.">
        <title>Macronuclear genome sequence of the ciliate Tetrahymena thermophila, a model eukaryote.</title>
        <authorList>
            <person name="Eisen J.A."/>
            <person name="Coyne R.S."/>
            <person name="Wu M."/>
            <person name="Wu D."/>
            <person name="Thiagarajan M."/>
            <person name="Wortman J.R."/>
            <person name="Badger J.H."/>
            <person name="Ren Q."/>
            <person name="Amedeo P."/>
            <person name="Jones K.M."/>
            <person name="Tallon L.J."/>
            <person name="Delcher A.L."/>
            <person name="Salzberg S.L."/>
            <person name="Silva J.C."/>
            <person name="Haas B.J."/>
            <person name="Majoros W.H."/>
            <person name="Farzad M."/>
            <person name="Carlton J.M."/>
            <person name="Smith R.K. Jr."/>
            <person name="Garg J."/>
            <person name="Pearlman R.E."/>
            <person name="Karrer K.M."/>
            <person name="Sun L."/>
            <person name="Manning G."/>
            <person name="Elde N.C."/>
            <person name="Turkewitz A.P."/>
            <person name="Asai D.J."/>
            <person name="Wilkes D.E."/>
            <person name="Wang Y."/>
            <person name="Cai H."/>
            <person name="Collins K."/>
            <person name="Stewart B.A."/>
            <person name="Lee S.R."/>
            <person name="Wilamowska K."/>
            <person name="Weinberg Z."/>
            <person name="Ruzzo W.L."/>
            <person name="Wloga D."/>
            <person name="Gaertig J."/>
            <person name="Frankel J."/>
            <person name="Tsao C.-C."/>
            <person name="Gorovsky M.A."/>
            <person name="Keeling P.J."/>
            <person name="Waller R.F."/>
            <person name="Patron N.J."/>
            <person name="Cherry J.M."/>
            <person name="Stover N.A."/>
            <person name="Krieger C.J."/>
            <person name="del Toro C."/>
            <person name="Ryder H.F."/>
            <person name="Williamson S.C."/>
            <person name="Barbeau R.A."/>
            <person name="Hamilton E.P."/>
            <person name="Orias E."/>
        </authorList>
    </citation>
    <scope>NUCLEOTIDE SEQUENCE [LARGE SCALE GENOMIC DNA]</scope>
    <source>
        <strain evidence="4">SB210</strain>
    </source>
</reference>
<accession>Q23A88</accession>
<gene>
    <name evidence="3" type="ORF">TTHERM_00829340</name>
</gene>
<keyword evidence="4" id="KW-1185">Reference proteome</keyword>
<dbReference type="EMBL" id="GG662725">
    <property type="protein sequence ID" value="EAR93392.2"/>
    <property type="molecule type" value="Genomic_DNA"/>
</dbReference>
<feature type="compositionally biased region" description="Acidic residues" evidence="2">
    <location>
        <begin position="1693"/>
        <end position="1709"/>
    </location>
</feature>
<feature type="region of interest" description="Disordered" evidence="2">
    <location>
        <begin position="1689"/>
        <end position="1728"/>
    </location>
</feature>
<feature type="compositionally biased region" description="Low complexity" evidence="2">
    <location>
        <begin position="1717"/>
        <end position="1728"/>
    </location>
</feature>
<dbReference type="HOGENOM" id="CLU_229583_0_0_1"/>
<evidence type="ECO:0000256" key="1">
    <source>
        <dbReference type="SAM" id="Coils"/>
    </source>
</evidence>
<dbReference type="OrthoDB" id="7451790at2759"/>